<dbReference type="InterPro" id="IPR007530">
    <property type="entry name" value="Aminoglycoside_adenylylTfrase"/>
</dbReference>
<proteinExistence type="predicted"/>
<evidence type="ECO:0000313" key="2">
    <source>
        <dbReference type="Proteomes" id="UP000326951"/>
    </source>
</evidence>
<dbReference type="GO" id="GO:0016779">
    <property type="term" value="F:nucleotidyltransferase activity"/>
    <property type="evidence" value="ECO:0007669"/>
    <property type="project" value="UniProtKB-KW"/>
</dbReference>
<dbReference type="InterPro" id="IPR043519">
    <property type="entry name" value="NT_sf"/>
</dbReference>
<sequence>MRTEQQMNQRILDQAINDERIRAVILNGSRANPDAPRDCFQDYDIVYVTRKVSAFTSDHRWIDVFGERIILQMPDLTDIGCGTPALSDQHFTYLMLFKDGNRIDLTLMTPEQANDYVNGDSLSVILLDKDGQFNAVPPSDDRNYRIAPPSKQQFADCCNEFCWVAPYVAKGLWRGEMPYAKAMLENPVRDMMVRMLSWHAGVRTDFTVSAGKCGKYLPRYVEADVWQDYLSTYPDADSEHIWQALFRMRALFRRLAQHVADHFGYECAKADDRNVTNYLNHVHALPKEAKAFD</sequence>
<dbReference type="EMBL" id="AP021853">
    <property type="protein sequence ID" value="BBO00237.1"/>
    <property type="molecule type" value="Genomic_DNA"/>
</dbReference>
<dbReference type="Pfam" id="PF04439">
    <property type="entry name" value="Adenyl_transf"/>
    <property type="match status" value="1"/>
</dbReference>
<dbReference type="AlphaFoldDB" id="A0A5K7X9A1"/>
<keyword evidence="1" id="KW-0808">Transferase</keyword>
<dbReference type="SUPFAM" id="SSF81301">
    <property type="entry name" value="Nucleotidyltransferase"/>
    <property type="match status" value="1"/>
</dbReference>
<dbReference type="SUPFAM" id="SSF81631">
    <property type="entry name" value="PAP/OAS1 substrate-binding domain"/>
    <property type="match status" value="1"/>
</dbReference>
<dbReference type="Gene3D" id="3.30.460.10">
    <property type="entry name" value="Beta Polymerase, domain 2"/>
    <property type="match status" value="1"/>
</dbReference>
<name>A0A5K7X9A1_9BACL</name>
<dbReference type="PIRSF" id="PIRSF000812">
    <property type="entry name" value="AAD"/>
    <property type="match status" value="1"/>
</dbReference>
<evidence type="ECO:0000313" key="1">
    <source>
        <dbReference type="EMBL" id="BBO00237.1"/>
    </source>
</evidence>
<protein>
    <submittedName>
        <fullName evidence="1">Aminoglycoside 6-adenylyltransferase</fullName>
    </submittedName>
</protein>
<organism evidence="1 2">
    <name type="scientific">Sporolactobacillus terrae</name>
    <dbReference type="NCBI Taxonomy" id="269673"/>
    <lineage>
        <taxon>Bacteria</taxon>
        <taxon>Bacillati</taxon>
        <taxon>Bacillota</taxon>
        <taxon>Bacilli</taxon>
        <taxon>Bacillales</taxon>
        <taxon>Sporolactobacillaceae</taxon>
        <taxon>Sporolactobacillus</taxon>
    </lineage>
</organism>
<dbReference type="RefSeq" id="WP_152080787.1">
    <property type="nucleotide sequence ID" value="NZ_AP021853.1"/>
</dbReference>
<dbReference type="Proteomes" id="UP000326951">
    <property type="component" value="Chromosome"/>
</dbReference>
<reference evidence="1 2" key="1">
    <citation type="submission" date="2019-09" db="EMBL/GenBank/DDBJ databases">
        <title>Complete genome sequence of Sporolactobacillus terrae 70-3.</title>
        <authorList>
            <person name="Tanaka N."/>
            <person name="Shiwa Y."/>
            <person name="Fujita N."/>
            <person name="Tanasupawat S."/>
        </authorList>
    </citation>
    <scope>NUCLEOTIDE SEQUENCE [LARGE SCALE GENOMIC DNA]</scope>
    <source>
        <strain evidence="1 2">70-3</strain>
    </source>
</reference>
<gene>
    <name evidence="1" type="ORF">St703_29410</name>
</gene>
<accession>A0A5K7X9A1</accession>
<keyword evidence="1" id="KW-0548">Nucleotidyltransferase</keyword>
<dbReference type="Gene3D" id="1.20.120.330">
    <property type="entry name" value="Nucleotidyltransferases domain 2"/>
    <property type="match status" value="1"/>
</dbReference>